<dbReference type="OMA" id="FFPDNWV"/>
<evidence type="ECO:0000313" key="4">
    <source>
        <dbReference type="WormBase" id="T05E7.3"/>
    </source>
</evidence>
<dbReference type="InterPro" id="IPR019393">
    <property type="entry name" value="WASH_strumpellin"/>
</dbReference>
<dbReference type="GO" id="GO:0051125">
    <property type="term" value="P:regulation of actin nucleation"/>
    <property type="evidence" value="ECO:0000318"/>
    <property type="project" value="GO_Central"/>
</dbReference>
<dbReference type="PaxDb" id="6239-T05E7.3"/>
<dbReference type="AGR" id="WB:WBGene00020259"/>
<evidence type="ECO:0000313" key="3">
    <source>
        <dbReference type="Proteomes" id="UP000001940"/>
    </source>
</evidence>
<dbReference type="PANTHER" id="PTHR15691">
    <property type="entry name" value="WASH COMPLEX SUBUNIT 5"/>
    <property type="match status" value="1"/>
</dbReference>
<evidence type="ECO:0007829" key="5">
    <source>
        <dbReference type="PeptideAtlas" id="O01858"/>
    </source>
</evidence>
<dbReference type="GO" id="GO:0005768">
    <property type="term" value="C:endosome"/>
    <property type="evidence" value="ECO:0000318"/>
    <property type="project" value="GO_Central"/>
</dbReference>
<dbReference type="GO" id="GO:0007032">
    <property type="term" value="P:endosome organization"/>
    <property type="evidence" value="ECO:0000318"/>
    <property type="project" value="GO_Central"/>
</dbReference>
<accession>O01858</accession>
<evidence type="ECO:0000256" key="1">
    <source>
        <dbReference type="ARBA" id="ARBA00006224"/>
    </source>
</evidence>
<sequence>MTEEINIFLSKLILHGESILAEIFRLSSFIPKDFRDPTKSSKFKNIVQLDFKYLSKVDQIEKELESHLRLQTQFYSTFEPVLIAFEQLFSSISEFVQSFISYTKEAEIINGETRMDVNRTSELEAYCLYISGILIIYMDTYIPAPIRERIYIAIYRKSDVRENAEFLVDFLKATVPGNDSMIRRIPLPESFITSTINAIEIIEGTSLQIPKAQLMYVALQFDRQTLTNDSAIMTKIANSIYRETWVINLGFGVIANVFDGWYNFKSAWNAINSTITQQDAQRIMEKHLKMMNETSFPQVINEMIDFEQNLKKISMCNRSLKWLFLHSKISQKTSRPLNKYRLPSDDQLFQWLLHVSRCEILLLNLYTTTLENRDVEGTERKQNIRTLLHQLAEFFEHGFVKMGESQKTNFVKWVRNLSETVEKIDLNDTTESVETIQQIIRRVKQVGDQLGLSINLTLKDCLSTLDTDLRALMSVLSLSDSMIPEVYSKMESTYLWPLISQLIPRIQQNLVSTSNTDVVRQIFTKLSISCYMLKLKLSNFSDKDHVASRIANTYSYALEKNLKTVLQSVPQHLFGIMYNVIMPGLGKTFEPYIEKTELRELSEFVTNSRLVETTSLIANTSMGISRMMLTRVGTIEINPKELLEEGMIRQLYKEIKKMIGTTSATSSIENLLKMCDNIETMRCSFLYLCDYMNLDGEHVWSVAMDDFFSRISEERAFARSSGELEKNYIAELFIKITNPKASRFSESSLSWKDVKMSKTVLSFDVFDRIEKIVPFHILTSIETHITVELEKMLIEYISNARKIGVSFNLQNSVTHESAFQFFTGPNYERLVKSIQPQSAALAAILAQIGQYLIILRTICNAKQLANRHKEDSIQRDLIEMSISMARDPTDLPTEMGTILKLMMQYSLYDPERMIFRLKDEPSPLFIIALVQCLLPKIGDPYFVCPKQLEVGIRFVLRQSRLLPYFLPIIREQLPQSSRPKKRVSDVDRFLRHLISNL</sequence>
<dbReference type="GO" id="GO:0071203">
    <property type="term" value="C:WASH complex"/>
    <property type="evidence" value="ECO:0000318"/>
    <property type="project" value="GO_Central"/>
</dbReference>
<dbReference type="GO" id="GO:0140285">
    <property type="term" value="P:endosome fission"/>
    <property type="evidence" value="ECO:0000318"/>
    <property type="project" value="GO_Central"/>
</dbReference>
<dbReference type="PIR" id="T15243">
    <property type="entry name" value="T15243"/>
</dbReference>
<dbReference type="OrthoDB" id="565118at2759"/>
<keyword evidence="3" id="KW-1185">Reference proteome</keyword>
<dbReference type="FunCoup" id="O01858">
    <property type="interactions" value="2652"/>
</dbReference>
<dbReference type="CTD" id="172306"/>
<dbReference type="KEGG" id="cel:CELE_T05E7.3"/>
<dbReference type="HOGENOM" id="CLU_010980_0_0_1"/>
<dbReference type="PhylomeDB" id="O01858"/>
<dbReference type="STRING" id="6239.T05E7.3.2"/>
<gene>
    <name evidence="2 4" type="primary">wshc-5</name>
    <name evidence="2" type="ORF">CELE_T05E7.3</name>
    <name evidence="4" type="ORF">T05E7.3</name>
</gene>
<dbReference type="UCSC" id="T05E7.3">
    <property type="organism name" value="c. elegans"/>
</dbReference>
<dbReference type="AlphaFoldDB" id="O01858"/>
<protein>
    <submittedName>
        <fullName evidence="2">WASH complex subunit strumpellin</fullName>
    </submittedName>
</protein>
<reference evidence="2 3" key="1">
    <citation type="journal article" date="1998" name="Science">
        <title>Genome sequence of the nematode C. elegans: a platform for investigating biology.</title>
        <authorList>
            <consortium name="The C. elegans sequencing consortium"/>
            <person name="Sulson J.E."/>
            <person name="Waterston R."/>
        </authorList>
    </citation>
    <scope>NUCLEOTIDE SEQUENCE [LARGE SCALE GENOMIC DNA]</scope>
    <source>
        <strain evidence="2 3">Bristol N2</strain>
    </source>
</reference>
<comment type="similarity">
    <text evidence="1">Belongs to the strumpellin family.</text>
</comment>
<dbReference type="InParanoid" id="O01858"/>
<dbReference type="RefSeq" id="NP_491784.1">
    <property type="nucleotide sequence ID" value="NM_059383.6"/>
</dbReference>
<dbReference type="GO" id="GO:0030041">
    <property type="term" value="P:actin filament polymerization"/>
    <property type="evidence" value="ECO:0000318"/>
    <property type="project" value="GO_Central"/>
</dbReference>
<name>O01858_CAEEL</name>
<dbReference type="WormBase" id="T05E7.3">
    <property type="protein sequence ID" value="CE13235"/>
    <property type="gene ID" value="WBGene00020259"/>
    <property type="gene designation" value="wshc-5"/>
</dbReference>
<dbReference type="SMR" id="O01858"/>
<proteinExistence type="evidence at protein level"/>
<dbReference type="Proteomes" id="UP000001940">
    <property type="component" value="Chromosome I"/>
</dbReference>
<dbReference type="PeptideAtlas" id="O01858"/>
<keyword evidence="5" id="KW-1267">Proteomics identification</keyword>
<dbReference type="PANTHER" id="PTHR15691:SF6">
    <property type="entry name" value="WASH COMPLEX SUBUNIT 5"/>
    <property type="match status" value="1"/>
</dbReference>
<dbReference type="EMBL" id="BX284601">
    <property type="protein sequence ID" value="CCD73362.1"/>
    <property type="molecule type" value="Genomic_DNA"/>
</dbReference>
<dbReference type="eggNOG" id="KOG3666">
    <property type="taxonomic scope" value="Eukaryota"/>
</dbReference>
<dbReference type="GeneID" id="172306"/>
<dbReference type="Bgee" id="WBGene00020259">
    <property type="expression patterns" value="Expressed in germ line (C elegans) and 4 other cell types or tissues"/>
</dbReference>
<dbReference type="Pfam" id="PF10266">
    <property type="entry name" value="Strumpellin"/>
    <property type="match status" value="2"/>
</dbReference>
<organism evidence="2 3">
    <name type="scientific">Caenorhabditis elegans</name>
    <dbReference type="NCBI Taxonomy" id="6239"/>
    <lineage>
        <taxon>Eukaryota</taxon>
        <taxon>Metazoa</taxon>
        <taxon>Ecdysozoa</taxon>
        <taxon>Nematoda</taxon>
        <taxon>Chromadorea</taxon>
        <taxon>Rhabditida</taxon>
        <taxon>Rhabditina</taxon>
        <taxon>Rhabditomorpha</taxon>
        <taxon>Rhabditoidea</taxon>
        <taxon>Rhabditidae</taxon>
        <taxon>Peloderinae</taxon>
        <taxon>Caenorhabditis</taxon>
    </lineage>
</organism>
<evidence type="ECO:0000313" key="2">
    <source>
        <dbReference type="EMBL" id="CCD73362.1"/>
    </source>
</evidence>